<dbReference type="Proteomes" id="UP001597187">
    <property type="component" value="Unassembled WGS sequence"/>
</dbReference>
<comment type="caution">
    <text evidence="2">The sequence shown here is derived from an EMBL/GenBank/DDBJ whole genome shotgun (WGS) entry which is preliminary data.</text>
</comment>
<keyword evidence="1" id="KW-0812">Transmembrane</keyword>
<gene>
    <name evidence="2" type="ORF">ACFSBT_01170</name>
</gene>
<dbReference type="RefSeq" id="WP_250871865.1">
    <property type="nucleotide sequence ID" value="NZ_JALXFV010000001.1"/>
</dbReference>
<evidence type="ECO:0000256" key="1">
    <source>
        <dbReference type="SAM" id="Phobius"/>
    </source>
</evidence>
<dbReference type="AlphaFoldDB" id="A0ABD6AQM0"/>
<evidence type="ECO:0000313" key="2">
    <source>
        <dbReference type="EMBL" id="MFD1511887.1"/>
    </source>
</evidence>
<sequence length="50" mass="5139">MTAPVAGEALAAALPLVTGVELMVAGLLAFAVLGLPGIVVMLYFQRRRNG</sequence>
<evidence type="ECO:0000313" key="3">
    <source>
        <dbReference type="Proteomes" id="UP001597187"/>
    </source>
</evidence>
<proteinExistence type="predicted"/>
<protein>
    <submittedName>
        <fullName evidence="2">Uncharacterized protein</fullName>
    </submittedName>
</protein>
<accession>A0ABD6AQM0</accession>
<name>A0ABD6AQM0_9EURY</name>
<keyword evidence="1" id="KW-1133">Transmembrane helix</keyword>
<dbReference type="EMBL" id="JBHUDC010000001">
    <property type="protein sequence ID" value="MFD1511887.1"/>
    <property type="molecule type" value="Genomic_DNA"/>
</dbReference>
<feature type="transmembrane region" description="Helical" evidence="1">
    <location>
        <begin position="22"/>
        <end position="44"/>
    </location>
</feature>
<organism evidence="2 3">
    <name type="scientific">Halomarina rubra</name>
    <dbReference type="NCBI Taxonomy" id="2071873"/>
    <lineage>
        <taxon>Archaea</taxon>
        <taxon>Methanobacteriati</taxon>
        <taxon>Methanobacteriota</taxon>
        <taxon>Stenosarchaea group</taxon>
        <taxon>Halobacteria</taxon>
        <taxon>Halobacteriales</taxon>
        <taxon>Natronomonadaceae</taxon>
        <taxon>Halomarina</taxon>
    </lineage>
</organism>
<keyword evidence="1" id="KW-0472">Membrane</keyword>
<reference evidence="2 3" key="1">
    <citation type="journal article" date="2019" name="Int. J. Syst. Evol. Microbiol.">
        <title>The Global Catalogue of Microorganisms (GCM) 10K type strain sequencing project: providing services to taxonomists for standard genome sequencing and annotation.</title>
        <authorList>
            <consortium name="The Broad Institute Genomics Platform"/>
            <consortium name="The Broad Institute Genome Sequencing Center for Infectious Disease"/>
            <person name="Wu L."/>
            <person name="Ma J."/>
        </authorList>
    </citation>
    <scope>NUCLEOTIDE SEQUENCE [LARGE SCALE GENOMIC DNA]</scope>
    <source>
        <strain evidence="2 3">CGMCC 1.12563</strain>
    </source>
</reference>
<keyword evidence="3" id="KW-1185">Reference proteome</keyword>